<protein>
    <submittedName>
        <fullName evidence="2">Uncharacterized protein</fullName>
    </submittedName>
</protein>
<dbReference type="Proteomes" id="UP001218188">
    <property type="component" value="Unassembled WGS sequence"/>
</dbReference>
<evidence type="ECO:0000256" key="1">
    <source>
        <dbReference type="SAM" id="MobiDB-lite"/>
    </source>
</evidence>
<organism evidence="2 3">
    <name type="scientific">Mycena alexandri</name>
    <dbReference type="NCBI Taxonomy" id="1745969"/>
    <lineage>
        <taxon>Eukaryota</taxon>
        <taxon>Fungi</taxon>
        <taxon>Dikarya</taxon>
        <taxon>Basidiomycota</taxon>
        <taxon>Agaricomycotina</taxon>
        <taxon>Agaricomycetes</taxon>
        <taxon>Agaricomycetidae</taxon>
        <taxon>Agaricales</taxon>
        <taxon>Marasmiineae</taxon>
        <taxon>Mycenaceae</taxon>
        <taxon>Mycena</taxon>
    </lineage>
</organism>
<feature type="region of interest" description="Disordered" evidence="1">
    <location>
        <begin position="1"/>
        <end position="93"/>
    </location>
</feature>
<proteinExistence type="predicted"/>
<name>A0AAD6TE88_9AGAR</name>
<keyword evidence="3" id="KW-1185">Reference proteome</keyword>
<evidence type="ECO:0000313" key="2">
    <source>
        <dbReference type="EMBL" id="KAJ7044881.1"/>
    </source>
</evidence>
<reference evidence="2" key="1">
    <citation type="submission" date="2023-03" db="EMBL/GenBank/DDBJ databases">
        <title>Massive genome expansion in bonnet fungi (Mycena s.s.) driven by repeated elements and novel gene families across ecological guilds.</title>
        <authorList>
            <consortium name="Lawrence Berkeley National Laboratory"/>
            <person name="Harder C.B."/>
            <person name="Miyauchi S."/>
            <person name="Viragh M."/>
            <person name="Kuo A."/>
            <person name="Thoen E."/>
            <person name="Andreopoulos B."/>
            <person name="Lu D."/>
            <person name="Skrede I."/>
            <person name="Drula E."/>
            <person name="Henrissat B."/>
            <person name="Morin E."/>
            <person name="Kohler A."/>
            <person name="Barry K."/>
            <person name="LaButti K."/>
            <person name="Morin E."/>
            <person name="Salamov A."/>
            <person name="Lipzen A."/>
            <person name="Mereny Z."/>
            <person name="Hegedus B."/>
            <person name="Baldrian P."/>
            <person name="Stursova M."/>
            <person name="Weitz H."/>
            <person name="Taylor A."/>
            <person name="Grigoriev I.V."/>
            <person name="Nagy L.G."/>
            <person name="Martin F."/>
            <person name="Kauserud H."/>
        </authorList>
    </citation>
    <scope>NUCLEOTIDE SEQUENCE</scope>
    <source>
        <strain evidence="2">CBHHK200</strain>
    </source>
</reference>
<gene>
    <name evidence="2" type="ORF">C8F04DRAFT_1174629</name>
</gene>
<accession>A0AAD6TE88</accession>
<evidence type="ECO:0000313" key="3">
    <source>
        <dbReference type="Proteomes" id="UP001218188"/>
    </source>
</evidence>
<feature type="compositionally biased region" description="Basic and acidic residues" evidence="1">
    <location>
        <begin position="37"/>
        <end position="46"/>
    </location>
</feature>
<dbReference type="AlphaFoldDB" id="A0AAD6TE88"/>
<comment type="caution">
    <text evidence="2">The sequence shown here is derived from an EMBL/GenBank/DDBJ whole genome shotgun (WGS) entry which is preliminary data.</text>
</comment>
<dbReference type="EMBL" id="JARJCM010000006">
    <property type="protein sequence ID" value="KAJ7044881.1"/>
    <property type="molecule type" value="Genomic_DNA"/>
</dbReference>
<feature type="compositionally biased region" description="Polar residues" evidence="1">
    <location>
        <begin position="49"/>
        <end position="58"/>
    </location>
</feature>
<sequence length="222" mass="24770">MPAGGRDPLIPPCAHENPHRLELPAAATPFSNLLKPDYPRESKRDSALSLPQQDSVSEQPRRRPSCSTCDDVRLNPARGSPSFSPSDRPVDHPSDCIRLPQPTNGIAANMWASQGDIARCAWSPPMCPSRTFSGLLLCLLLFAGYHGHTLIHCRDTQFDSEFRNRVWPLLSDYAFPAYIYANLRELREPPIITWLVGFFPKRRNRSALAAAPRISAPTQIFA</sequence>